<dbReference type="Proteomes" id="UP000701853">
    <property type="component" value="Chromosome 3"/>
</dbReference>
<dbReference type="InterPro" id="IPR008906">
    <property type="entry name" value="HATC_C_dom"/>
</dbReference>
<comment type="similarity">
    <text evidence="2">Belongs to the peptidase C48 family.</text>
</comment>
<protein>
    <recommendedName>
        <fullName evidence="25">Ubiquitin-like protease family profile domain-containing protein</fullName>
    </recommendedName>
</protein>
<dbReference type="InterPro" id="IPR038765">
    <property type="entry name" value="Papain-like_cys_pep_sf"/>
</dbReference>
<gene>
    <name evidence="23" type="ORF">CXB51_006484</name>
</gene>
<evidence type="ECO:0000256" key="19">
    <source>
        <dbReference type="RuleBase" id="RU003445"/>
    </source>
</evidence>
<evidence type="ECO:0000259" key="22">
    <source>
        <dbReference type="PROSITE" id="PS50808"/>
    </source>
</evidence>
<evidence type="ECO:0000256" key="11">
    <source>
        <dbReference type="ARBA" id="ARBA00022980"/>
    </source>
</evidence>
<dbReference type="InterPro" id="IPR002885">
    <property type="entry name" value="PPR_rpt"/>
</dbReference>
<feature type="domain" description="Ubiquitin-like protease family profile" evidence="21">
    <location>
        <begin position="1537"/>
        <end position="1722"/>
    </location>
</feature>
<sequence length="1978" mass="228244">MSLTIIRLPGLYECFLGYDLQPKQIHEIKDFLLTARRKDARSVKIKKSKDVVKFKVRCSKYLYTLCVSDAEKADKFECSRPVKIWQPQRQFLPTMASSSSFSSADAALEILVSCAHAIEDGNLKTADSFLHQIWNTTAVDLDLISKLVRCFAEALVRRAYGLHPPYYTYSNLQIPHPLYYYYYYSRFDINEMVGEAIESATIGKKGFHLIDFHIPHLYGRGYLFKTLPNRSSDPLSVRVTVVLPTFLKNTVDFQEEMEYLTEAGKLLKIELKKEDLRVVYANSLGEVDESTLDLRRTNDDEALVVYYNFKFHTLLAEAEAMKKELIKLRQINPEIVIMQEQYANDNDGNFIKRLEYSFRYYSNFFQYYSNLFKSGKPLGDNTAKYYMRQIHNIVACEGRDRIMRHQSLDEWRDLLLTAGFLQIPFQKDVKNLHALYWVEEIKEEKGCLVLSHKDCPILFVSCWRPRAGQEHFKFNLNSNKLGQGFNPRPFQPFPEGFILNRLATFAEIYDMLEDVCFRYELPVALTWACEATTDKIMLDGKKHTLFMERTSCYASNEGSQCFMEACAKHHIQEGQAIAGKAFQSSANFHFEPSITKLMKSDYPLFNAAQLFGSHAVVAICLQNHYIIGDVYVVEFYWPEIESEKSESLALDIFNDLKNMKKKFVTIRVGGNEVGFEREAISTTLQGTMHLRNAQPASSTNDLLSSNTTWSLNAVQPCDVHEMERHGLVEQVESAPFSTPNPMSHGGVLQTQGPHKQEIGEKDFISQTVSIGDYEIVKAYMETCKVPRTKRRKYSSKVWLDFDKFEVNGKQVAKCKHCNKDFTGSSKSGTTHLKNHLERCQSKKIKNQERQLITSEIGDLITRDSDESNFTFDQERSRLDFAKMIIKHQSPLDMAEQEFFKIFVKNLQPMFEFQSKDILLSDIHHIYKEEKEKLQLYFDHLACNFNLTISLCKNNHGKTAYCCLIAHFIDDNWEPRMKIIACKPLEHIYDTKALNEIIQSSVLEWNISKKVFSITMDNPYLNDDMFQKIKETCFSDQGSFPSTHWFIGCTFIEDGFREMDLILLKLRKSIEYVSEISEGKLKFEEVVNQVKLQGGKSWDDLSLRLDSDFGVLHSALESREIFCQLEKIDGNFKLNPSVEEWEMVLAFHSCLKCFDDIEGTQSLTANLYFPKLCNICKKFLHLEKSNYPIVTLMKRKFDYYWSLCNSAFAVATILDPRLKFKFVEFSYTEIYGHDSKMHLNRFHKVLTDVYYEYANEARNLSKSTSDLDDSNSSTTEIVNDCILESFSKFASANNFNEVASWKSELDCYLDEPLLPLDGAFDLLYWWCINTKRFPTLAKMARDFLAMPIPILAPCLNFNAMITNPTYNNLNTESMEALVCSQNWLKIPKENDGENHGPMQNMYKRKRKMEDRSNVVKVSKNWNREEANSGGDIAKGSIKNENIEASVCNQNRLEISTGKPNHGRNITALIEIPEDDSPFSNNKSGQFQSLSSESDNETTLKEEGSWCKEDVRAYLVSRFTGKENKRLNRWQTNELIGKLIGRDKEFCLMGDKLAPLLMVPHGDETRKEYYIDDSVVNTFFKLLKKRSDRFPKAYINHYSFDSQIATSLIQGSRSEHEVLAWFKAEKLRGAHKLFLPLCLSAHWVLFYVNTKEKKISWLDSNPSSRIMSNNVEKQTILQWFTTFLLPEFGYYDANEWPFLVRTDIPVQKNWVDCGVFVMKYGDCLTHGDFFPFTQNDMVHFRRRIFLDIYRGRLHGKIRQEFGYDGETLIDNSLPNMYAKSLQSVTFFWTLMIVVYTQHGYPSEALDLCNSLLRTDLKPNEAIITSILSACADLGSLSIRNEIELYVQTSLVHMYCRCGRIDKAEVLGGVLYKDLAVWISKVNGYAIHGMGHQMQITEPCSLHHVVFMSILLACSNSRLVEDGLKYFKSMKDDFGIKPGIEHYTCLVDLLGRVGHFNLALKTENHPRDAYASTAWAPLLIA</sequence>
<keyword evidence="10" id="KW-0862">Zinc</keyword>
<dbReference type="GO" id="GO:0006508">
    <property type="term" value="P:proteolysis"/>
    <property type="evidence" value="ECO:0007669"/>
    <property type="project" value="UniProtKB-KW"/>
</dbReference>
<comment type="caution">
    <text evidence="23">The sequence shown here is derived from an EMBL/GenBank/DDBJ whole genome shotgun (WGS) entry which is preliminary data.</text>
</comment>
<evidence type="ECO:0000256" key="18">
    <source>
        <dbReference type="PROSITE-ProRule" id="PRU01191"/>
    </source>
</evidence>
<feature type="compositionally biased region" description="Polar residues" evidence="20">
    <location>
        <begin position="1476"/>
        <end position="1491"/>
    </location>
</feature>
<dbReference type="Pfam" id="PF02892">
    <property type="entry name" value="zf-BED"/>
    <property type="match status" value="1"/>
</dbReference>
<dbReference type="Pfam" id="PF22922">
    <property type="entry name" value="GAF_NLP"/>
    <property type="match status" value="1"/>
</dbReference>
<evidence type="ECO:0000256" key="13">
    <source>
        <dbReference type="ARBA" id="ARBA00023125"/>
    </source>
</evidence>
<dbReference type="GO" id="GO:0008270">
    <property type="term" value="F:zinc ion binding"/>
    <property type="evidence" value="ECO:0007669"/>
    <property type="project" value="UniProtKB-KW"/>
</dbReference>
<dbReference type="InterPro" id="IPR055081">
    <property type="entry name" value="NLP1-9_GAF"/>
</dbReference>
<dbReference type="Pfam" id="PF01535">
    <property type="entry name" value="PPR"/>
    <property type="match status" value="2"/>
</dbReference>
<dbReference type="GO" id="GO:0003735">
    <property type="term" value="F:structural constituent of ribosome"/>
    <property type="evidence" value="ECO:0007669"/>
    <property type="project" value="InterPro"/>
</dbReference>
<evidence type="ECO:0008006" key="25">
    <source>
        <dbReference type="Google" id="ProtNLM"/>
    </source>
</evidence>
<evidence type="ECO:0000256" key="6">
    <source>
        <dbReference type="ARBA" id="ARBA00022723"/>
    </source>
</evidence>
<keyword evidence="8 17" id="KW-0863">Zinc-finger</keyword>
<evidence type="ECO:0000256" key="1">
    <source>
        <dbReference type="ARBA" id="ARBA00004123"/>
    </source>
</evidence>
<dbReference type="GO" id="GO:0003677">
    <property type="term" value="F:DNA binding"/>
    <property type="evidence" value="ECO:0007669"/>
    <property type="project" value="UniProtKB-KW"/>
</dbReference>
<dbReference type="Pfam" id="PF02902">
    <property type="entry name" value="Peptidase_C48"/>
    <property type="match status" value="1"/>
</dbReference>
<comment type="subunit">
    <text evidence="4">Homodimer.</text>
</comment>
<dbReference type="SUPFAM" id="SSF57667">
    <property type="entry name" value="beta-beta-alpha zinc fingers"/>
    <property type="match status" value="1"/>
</dbReference>
<reference evidence="23 24" key="1">
    <citation type="journal article" date="2021" name="bioRxiv">
        <title>The Gossypium anomalum genome as a resource for cotton improvement and evolutionary analysis of hybrid incompatibility.</title>
        <authorList>
            <person name="Grover C.E."/>
            <person name="Yuan D."/>
            <person name="Arick M.A."/>
            <person name="Miller E.R."/>
            <person name="Hu G."/>
            <person name="Peterson D.G."/>
            <person name="Wendel J.F."/>
            <person name="Udall J.A."/>
        </authorList>
    </citation>
    <scope>NUCLEOTIDE SEQUENCE [LARGE SCALE GENOMIC DNA]</scope>
    <source>
        <strain evidence="23">JFW-Udall</strain>
        <tissue evidence="23">Leaf</tissue>
    </source>
</reference>
<dbReference type="GO" id="GO:0006412">
    <property type="term" value="P:translation"/>
    <property type="evidence" value="ECO:0007669"/>
    <property type="project" value="InterPro"/>
</dbReference>
<proteinExistence type="inferred from homology"/>
<dbReference type="InterPro" id="IPR052035">
    <property type="entry name" value="ZnF_BED_domain_contain"/>
</dbReference>
<dbReference type="PANTHER" id="PTHR46481">
    <property type="entry name" value="ZINC FINGER BED DOMAIN-CONTAINING PROTEIN 4"/>
    <property type="match status" value="1"/>
</dbReference>
<keyword evidence="5" id="KW-0645">Protease</keyword>
<dbReference type="InterPro" id="IPR025525">
    <property type="entry name" value="hAT-like_transposase_RNase-H"/>
</dbReference>
<dbReference type="PROSITE" id="PS50985">
    <property type="entry name" value="GRAS"/>
    <property type="match status" value="1"/>
</dbReference>
<dbReference type="Gene3D" id="3.40.395.10">
    <property type="entry name" value="Adenoviral Proteinase, Chain A"/>
    <property type="match status" value="1"/>
</dbReference>
<evidence type="ECO:0000256" key="4">
    <source>
        <dbReference type="ARBA" id="ARBA00011738"/>
    </source>
</evidence>
<dbReference type="PROSITE" id="PS50600">
    <property type="entry name" value="ULP_PROTEASE"/>
    <property type="match status" value="1"/>
</dbReference>
<evidence type="ECO:0000256" key="10">
    <source>
        <dbReference type="ARBA" id="ARBA00022833"/>
    </source>
</evidence>
<keyword evidence="24" id="KW-1185">Reference proteome</keyword>
<dbReference type="PANTHER" id="PTHR46481:SF11">
    <property type="entry name" value="ZINC FINGER BED DOMAIN-CONTAINING PROTEIN RICESLEEPER 2-LIKE"/>
    <property type="match status" value="1"/>
</dbReference>
<dbReference type="OrthoDB" id="812756at2759"/>
<dbReference type="SUPFAM" id="SSF54001">
    <property type="entry name" value="Cysteine proteinases"/>
    <property type="match status" value="1"/>
</dbReference>
<dbReference type="InterPro" id="IPR002675">
    <property type="entry name" value="Ribosomal_eL38"/>
</dbReference>
<comment type="similarity">
    <text evidence="3 19">Belongs to the eukaryotic ribosomal protein eL38 family.</text>
</comment>
<evidence type="ECO:0000313" key="23">
    <source>
        <dbReference type="EMBL" id="KAG8499946.1"/>
    </source>
</evidence>
<keyword evidence="11 19" id="KW-0689">Ribosomal protein</keyword>
<keyword evidence="9" id="KW-0378">Hydrolase</keyword>
<dbReference type="InterPro" id="IPR038464">
    <property type="entry name" value="Ribosomal_eL38_sf"/>
</dbReference>
<evidence type="ECO:0000256" key="5">
    <source>
        <dbReference type="ARBA" id="ARBA00022670"/>
    </source>
</evidence>
<dbReference type="EMBL" id="JAHUZN010000003">
    <property type="protein sequence ID" value="KAG8499946.1"/>
    <property type="molecule type" value="Genomic_DNA"/>
</dbReference>
<keyword evidence="6" id="KW-0479">Metal-binding</keyword>
<dbReference type="SMART" id="SM00614">
    <property type="entry name" value="ZnF_BED"/>
    <property type="match status" value="1"/>
</dbReference>
<accession>A0A8J5Z3B8</accession>
<feature type="region of interest" description="SAW" evidence="18">
    <location>
        <begin position="395"/>
        <end position="475"/>
    </location>
</feature>
<evidence type="ECO:0000256" key="20">
    <source>
        <dbReference type="SAM" id="MobiDB-lite"/>
    </source>
</evidence>
<dbReference type="GO" id="GO:0008234">
    <property type="term" value="F:cysteine-type peptidase activity"/>
    <property type="evidence" value="ECO:0007669"/>
    <property type="project" value="InterPro"/>
</dbReference>
<evidence type="ECO:0000256" key="3">
    <source>
        <dbReference type="ARBA" id="ARBA00007803"/>
    </source>
</evidence>
<dbReference type="FunFam" id="3.30.720.90:FF:000001">
    <property type="entry name" value="60S ribosomal protein L38"/>
    <property type="match status" value="1"/>
</dbReference>
<keyword evidence="7" id="KW-0677">Repeat</keyword>
<keyword evidence="12" id="KW-0805">Transcription regulation</keyword>
<evidence type="ECO:0000256" key="2">
    <source>
        <dbReference type="ARBA" id="ARBA00005234"/>
    </source>
</evidence>
<dbReference type="GO" id="GO:0046983">
    <property type="term" value="F:protein dimerization activity"/>
    <property type="evidence" value="ECO:0007669"/>
    <property type="project" value="InterPro"/>
</dbReference>
<dbReference type="InterPro" id="IPR036236">
    <property type="entry name" value="Znf_C2H2_sf"/>
</dbReference>
<comment type="subcellular location">
    <subcellularLocation>
        <location evidence="1">Nucleus</location>
    </subcellularLocation>
</comment>
<keyword evidence="14" id="KW-0804">Transcription</keyword>
<dbReference type="Pfam" id="PF14372">
    <property type="entry name" value="hAT-like_RNase-H"/>
    <property type="match status" value="1"/>
</dbReference>
<organism evidence="23 24">
    <name type="scientific">Gossypium anomalum</name>
    <dbReference type="NCBI Taxonomy" id="47600"/>
    <lineage>
        <taxon>Eukaryota</taxon>
        <taxon>Viridiplantae</taxon>
        <taxon>Streptophyta</taxon>
        <taxon>Embryophyta</taxon>
        <taxon>Tracheophyta</taxon>
        <taxon>Spermatophyta</taxon>
        <taxon>Magnoliopsida</taxon>
        <taxon>eudicotyledons</taxon>
        <taxon>Gunneridae</taxon>
        <taxon>Pentapetalae</taxon>
        <taxon>rosids</taxon>
        <taxon>malvids</taxon>
        <taxon>Malvales</taxon>
        <taxon>Malvaceae</taxon>
        <taxon>Malvoideae</taxon>
        <taxon>Gossypium</taxon>
    </lineage>
</organism>
<dbReference type="InterPro" id="IPR003653">
    <property type="entry name" value="Peptidase_C48_C"/>
</dbReference>
<dbReference type="GO" id="GO:0005634">
    <property type="term" value="C:nucleus"/>
    <property type="evidence" value="ECO:0007669"/>
    <property type="project" value="UniProtKB-SubCell"/>
</dbReference>
<dbReference type="GO" id="GO:0005840">
    <property type="term" value="C:ribosome"/>
    <property type="evidence" value="ECO:0007669"/>
    <property type="project" value="UniProtKB-KW"/>
</dbReference>
<evidence type="ECO:0000256" key="12">
    <source>
        <dbReference type="ARBA" id="ARBA00023015"/>
    </source>
</evidence>
<evidence type="ECO:0000313" key="24">
    <source>
        <dbReference type="Proteomes" id="UP000701853"/>
    </source>
</evidence>
<dbReference type="InterPro" id="IPR003656">
    <property type="entry name" value="Znf_BED"/>
</dbReference>
<name>A0A8J5Z3B8_9ROSI</name>
<keyword evidence="16 19" id="KW-0687">Ribonucleoprotein</keyword>
<comment type="caution">
    <text evidence="18">Lacks conserved residue(s) required for the propagation of feature annotation.</text>
</comment>
<dbReference type="InterPro" id="IPR012337">
    <property type="entry name" value="RNaseH-like_sf"/>
</dbReference>
<feature type="region of interest" description="Disordered" evidence="20">
    <location>
        <begin position="1471"/>
        <end position="1493"/>
    </location>
</feature>
<dbReference type="Pfam" id="PF01781">
    <property type="entry name" value="Ribosomal_L38e"/>
    <property type="match status" value="1"/>
</dbReference>
<evidence type="ECO:0000259" key="21">
    <source>
        <dbReference type="PROSITE" id="PS50600"/>
    </source>
</evidence>
<dbReference type="PROSITE" id="PS50808">
    <property type="entry name" value="ZF_BED"/>
    <property type="match status" value="1"/>
</dbReference>
<comment type="similarity">
    <text evidence="18">Belongs to the GRAS family.</text>
</comment>
<evidence type="ECO:0000256" key="16">
    <source>
        <dbReference type="ARBA" id="ARBA00023274"/>
    </source>
</evidence>
<evidence type="ECO:0000256" key="15">
    <source>
        <dbReference type="ARBA" id="ARBA00023242"/>
    </source>
</evidence>
<dbReference type="Pfam" id="PF03514">
    <property type="entry name" value="GRAS"/>
    <property type="match status" value="1"/>
</dbReference>
<evidence type="ECO:0000256" key="14">
    <source>
        <dbReference type="ARBA" id="ARBA00023163"/>
    </source>
</evidence>
<feature type="domain" description="BED-type" evidence="22">
    <location>
        <begin position="792"/>
        <end position="847"/>
    </location>
</feature>
<dbReference type="SUPFAM" id="SSF53098">
    <property type="entry name" value="Ribonuclease H-like"/>
    <property type="match status" value="1"/>
</dbReference>
<evidence type="ECO:0000256" key="8">
    <source>
        <dbReference type="ARBA" id="ARBA00022771"/>
    </source>
</evidence>
<dbReference type="Gene3D" id="3.30.720.90">
    <property type="match status" value="1"/>
</dbReference>
<keyword evidence="15" id="KW-0539">Nucleus</keyword>
<evidence type="ECO:0000256" key="7">
    <source>
        <dbReference type="ARBA" id="ARBA00022737"/>
    </source>
</evidence>
<dbReference type="Pfam" id="PF05699">
    <property type="entry name" value="Dimer_Tnp_hAT"/>
    <property type="match status" value="1"/>
</dbReference>
<dbReference type="Gene3D" id="1.25.40.10">
    <property type="entry name" value="Tetratricopeptide repeat domain"/>
    <property type="match status" value="2"/>
</dbReference>
<evidence type="ECO:0000256" key="17">
    <source>
        <dbReference type="PROSITE-ProRule" id="PRU00027"/>
    </source>
</evidence>
<keyword evidence="13" id="KW-0238">DNA-binding</keyword>
<dbReference type="InterPro" id="IPR005202">
    <property type="entry name" value="TF_GRAS"/>
</dbReference>
<dbReference type="GO" id="GO:1990904">
    <property type="term" value="C:ribonucleoprotein complex"/>
    <property type="evidence" value="ECO:0007669"/>
    <property type="project" value="UniProtKB-KW"/>
</dbReference>
<evidence type="ECO:0000256" key="9">
    <source>
        <dbReference type="ARBA" id="ARBA00022801"/>
    </source>
</evidence>
<dbReference type="InterPro" id="IPR011990">
    <property type="entry name" value="TPR-like_helical_dom_sf"/>
</dbReference>